<accession>A0A367KB74</accession>
<comment type="caution">
    <text evidence="1">The sequence shown here is derived from an EMBL/GenBank/DDBJ whole genome shotgun (WGS) entry which is preliminary data.</text>
</comment>
<keyword evidence="2" id="KW-1185">Reference proteome</keyword>
<dbReference type="EMBL" id="PJQL01000120">
    <property type="protein sequence ID" value="RCH99482.1"/>
    <property type="molecule type" value="Genomic_DNA"/>
</dbReference>
<name>A0A367KB74_RHIAZ</name>
<sequence>DEMHMSLQHQKPREDLVSSVMNALSLYHMADFTIILTQAEKLKPGMADVLNSQIPLK</sequence>
<dbReference type="Proteomes" id="UP000252139">
    <property type="component" value="Unassembled WGS sequence"/>
</dbReference>
<proteinExistence type="predicted"/>
<protein>
    <submittedName>
        <fullName evidence="1">Uncharacterized protein</fullName>
    </submittedName>
</protein>
<reference evidence="1 2" key="1">
    <citation type="journal article" date="2018" name="G3 (Bethesda)">
        <title>Phylogenetic and Phylogenomic Definition of Rhizopus Species.</title>
        <authorList>
            <person name="Gryganskyi A.P."/>
            <person name="Golan J."/>
            <person name="Dolatabadi S."/>
            <person name="Mondo S."/>
            <person name="Robb S."/>
            <person name="Idnurm A."/>
            <person name="Muszewska A."/>
            <person name="Steczkiewicz K."/>
            <person name="Masonjones S."/>
            <person name="Liao H.L."/>
            <person name="Gajdeczka M.T."/>
            <person name="Anike F."/>
            <person name="Vuek A."/>
            <person name="Anishchenko I.M."/>
            <person name="Voigt K."/>
            <person name="de Hoog G.S."/>
            <person name="Smith M.E."/>
            <person name="Heitman J."/>
            <person name="Vilgalys R."/>
            <person name="Stajich J.E."/>
        </authorList>
    </citation>
    <scope>NUCLEOTIDE SEQUENCE [LARGE SCALE GENOMIC DNA]</scope>
    <source>
        <strain evidence="1 2">CBS 357.93</strain>
    </source>
</reference>
<dbReference type="GO" id="GO:0005085">
    <property type="term" value="F:guanyl-nucleotide exchange factor activity"/>
    <property type="evidence" value="ECO:0007669"/>
    <property type="project" value="InterPro"/>
</dbReference>
<dbReference type="InterPro" id="IPR027819">
    <property type="entry name" value="C9orf72"/>
</dbReference>
<dbReference type="AlphaFoldDB" id="A0A367KB74"/>
<feature type="non-terminal residue" evidence="1">
    <location>
        <position position="1"/>
    </location>
</feature>
<evidence type="ECO:0000313" key="1">
    <source>
        <dbReference type="EMBL" id="RCH99482.1"/>
    </source>
</evidence>
<evidence type="ECO:0000313" key="2">
    <source>
        <dbReference type="Proteomes" id="UP000252139"/>
    </source>
</evidence>
<dbReference type="PROSITE" id="PS51835">
    <property type="entry name" value="DENN_C9ORF72"/>
    <property type="match status" value="1"/>
</dbReference>
<organism evidence="1 2">
    <name type="scientific">Rhizopus azygosporus</name>
    <name type="common">Rhizopus microsporus var. azygosporus</name>
    <dbReference type="NCBI Taxonomy" id="86630"/>
    <lineage>
        <taxon>Eukaryota</taxon>
        <taxon>Fungi</taxon>
        <taxon>Fungi incertae sedis</taxon>
        <taxon>Mucoromycota</taxon>
        <taxon>Mucoromycotina</taxon>
        <taxon>Mucoromycetes</taxon>
        <taxon>Mucorales</taxon>
        <taxon>Mucorineae</taxon>
        <taxon>Rhizopodaceae</taxon>
        <taxon>Rhizopus</taxon>
    </lineage>
</organism>
<gene>
    <name evidence="1" type="ORF">CU097_001045</name>
</gene>